<dbReference type="GO" id="GO:0046910">
    <property type="term" value="F:pectinesterase inhibitor activity"/>
    <property type="evidence" value="ECO:0007669"/>
    <property type="project" value="InterPro"/>
</dbReference>
<organism evidence="6 7">
    <name type="scientific">Erythranthe guttata</name>
    <name type="common">Yellow monkey flower</name>
    <name type="synonym">Mimulus guttatus</name>
    <dbReference type="NCBI Taxonomy" id="4155"/>
    <lineage>
        <taxon>Eukaryota</taxon>
        <taxon>Viridiplantae</taxon>
        <taxon>Streptophyta</taxon>
        <taxon>Embryophyta</taxon>
        <taxon>Tracheophyta</taxon>
        <taxon>Spermatophyta</taxon>
        <taxon>Magnoliopsida</taxon>
        <taxon>eudicotyledons</taxon>
        <taxon>Gunneridae</taxon>
        <taxon>Pentapetalae</taxon>
        <taxon>asterids</taxon>
        <taxon>lamiids</taxon>
        <taxon>Lamiales</taxon>
        <taxon>Phrymaceae</taxon>
        <taxon>Erythranthe</taxon>
    </lineage>
</organism>
<name>A0A022PZ07_ERYGU</name>
<dbReference type="EMBL" id="KI632259">
    <property type="protein sequence ID" value="EYU20749.1"/>
    <property type="molecule type" value="Genomic_DNA"/>
</dbReference>
<dbReference type="CDD" id="cd15797">
    <property type="entry name" value="PMEI"/>
    <property type="match status" value="1"/>
</dbReference>
<dbReference type="Pfam" id="PF04043">
    <property type="entry name" value="PMEI"/>
    <property type="match status" value="1"/>
</dbReference>
<sequence length="175" mass="19018">MASSSISPPSFIILLLYTLLFALPSTSYPLQNICRQTKNRIFCFKLLRPHPNASLQELNQIVIDTAILSVTKTASKIQSLLSKTEDPNLKIVYMLCSNYYSAALSALNAGKDKLKSGEYDDLNGAASTVSRDASSCQQIFTIVPSQPIPIASDNNDLDLLSNVFAVVSRLLSGSI</sequence>
<reference evidence="6 7" key="1">
    <citation type="journal article" date="2013" name="Proc. Natl. Acad. Sci. U.S.A.">
        <title>Fine-scale variation in meiotic recombination in Mimulus inferred from population shotgun sequencing.</title>
        <authorList>
            <person name="Hellsten U."/>
            <person name="Wright K.M."/>
            <person name="Jenkins J."/>
            <person name="Shu S."/>
            <person name="Yuan Y."/>
            <person name="Wessler S.R."/>
            <person name="Schmutz J."/>
            <person name="Willis J.H."/>
            <person name="Rokhsar D.S."/>
        </authorList>
    </citation>
    <scope>NUCLEOTIDE SEQUENCE [LARGE SCALE GENOMIC DNA]</scope>
    <source>
        <strain evidence="7">cv. DUN x IM62</strain>
    </source>
</reference>
<keyword evidence="2" id="KW-1015">Disulfide bond</keyword>
<dbReference type="InterPro" id="IPR006501">
    <property type="entry name" value="Pectinesterase_inhib_dom"/>
</dbReference>
<accession>A0A022PZ07</accession>
<evidence type="ECO:0000259" key="5">
    <source>
        <dbReference type="SMART" id="SM00856"/>
    </source>
</evidence>
<proteinExistence type="inferred from homology"/>
<dbReference type="FunFam" id="1.20.140.40:FF:000008">
    <property type="entry name" value="Invertase/pectin methylesterase inhibitor family protein"/>
    <property type="match status" value="1"/>
</dbReference>
<dbReference type="PANTHER" id="PTHR36710:SF8">
    <property type="entry name" value="PECTINESTERASE INHIBITOR-LIKE"/>
    <property type="match status" value="1"/>
</dbReference>
<gene>
    <name evidence="6" type="ORF">MIMGU_mgv1a020028mg</name>
</gene>
<dbReference type="NCBIfam" id="TIGR01614">
    <property type="entry name" value="PME_inhib"/>
    <property type="match status" value="1"/>
</dbReference>
<keyword evidence="7" id="KW-1185">Reference proteome</keyword>
<dbReference type="OrthoDB" id="909863at2759"/>
<dbReference type="AlphaFoldDB" id="A0A022PZ07"/>
<feature type="signal peptide" evidence="4">
    <location>
        <begin position="1"/>
        <end position="27"/>
    </location>
</feature>
<evidence type="ECO:0000313" key="7">
    <source>
        <dbReference type="Proteomes" id="UP000030748"/>
    </source>
</evidence>
<evidence type="ECO:0000256" key="4">
    <source>
        <dbReference type="SAM" id="SignalP"/>
    </source>
</evidence>
<dbReference type="InterPro" id="IPR034086">
    <property type="entry name" value="PMEI_plant"/>
</dbReference>
<dbReference type="KEGG" id="egt:105976502"/>
<dbReference type="InterPro" id="IPR052421">
    <property type="entry name" value="PCW_Enzyme_Inhibitor"/>
</dbReference>
<dbReference type="Gene3D" id="1.20.140.40">
    <property type="entry name" value="Invertase/pectin methylesterase inhibitor family protein"/>
    <property type="match status" value="1"/>
</dbReference>
<dbReference type="SMART" id="SM00856">
    <property type="entry name" value="PMEI"/>
    <property type="match status" value="1"/>
</dbReference>
<dbReference type="Proteomes" id="UP000030748">
    <property type="component" value="Unassembled WGS sequence"/>
</dbReference>
<protein>
    <recommendedName>
        <fullName evidence="5">Pectinesterase inhibitor domain-containing protein</fullName>
    </recommendedName>
</protein>
<dbReference type="InterPro" id="IPR035513">
    <property type="entry name" value="Invertase/methylesterase_inhib"/>
</dbReference>
<evidence type="ECO:0000256" key="3">
    <source>
        <dbReference type="ARBA" id="ARBA00038471"/>
    </source>
</evidence>
<comment type="similarity">
    <text evidence="3">Belongs to the PMEI family.</text>
</comment>
<evidence type="ECO:0000256" key="2">
    <source>
        <dbReference type="ARBA" id="ARBA00023157"/>
    </source>
</evidence>
<dbReference type="OMA" id="PHRSPYE"/>
<evidence type="ECO:0000313" key="6">
    <source>
        <dbReference type="EMBL" id="EYU20749.1"/>
    </source>
</evidence>
<feature type="domain" description="Pectinesterase inhibitor" evidence="5">
    <location>
        <begin position="25"/>
        <end position="166"/>
    </location>
</feature>
<evidence type="ECO:0000256" key="1">
    <source>
        <dbReference type="ARBA" id="ARBA00022729"/>
    </source>
</evidence>
<keyword evidence="1 4" id="KW-0732">Signal</keyword>
<dbReference type="PANTHER" id="PTHR36710">
    <property type="entry name" value="PECTINESTERASE INHIBITOR-LIKE"/>
    <property type="match status" value="1"/>
</dbReference>
<feature type="chain" id="PRO_5001503828" description="Pectinesterase inhibitor domain-containing protein" evidence="4">
    <location>
        <begin position="28"/>
        <end position="175"/>
    </location>
</feature>
<dbReference type="SUPFAM" id="SSF101148">
    <property type="entry name" value="Plant invertase/pectin methylesterase inhibitor"/>
    <property type="match status" value="1"/>
</dbReference>